<dbReference type="PANTHER" id="PTHR30055">
    <property type="entry name" value="HTH-TYPE TRANSCRIPTIONAL REGULATOR RUTR"/>
    <property type="match status" value="1"/>
</dbReference>
<sequence>MSAKVYTADMQTLASAGSRRRLPSADRRQQILSGSESLFTARGFEAVTMGDIARTIGVSRPTIYSYFTSTTDILAELLTARLHDLEERLAPLLAEIHSGERARPFAAILHELVQDQALLTLLQSGSGPAFTRRRQQVLADLEQRLHAHLPSPGPRTPYLLTCITILLHGAAAHAVNAQLDPAATAQLANTLDLLLNTGVQAFTASPAPTAC</sequence>
<dbReference type="Pfam" id="PF00440">
    <property type="entry name" value="TetR_N"/>
    <property type="match status" value="1"/>
</dbReference>
<evidence type="ECO:0000313" key="5">
    <source>
        <dbReference type="Proteomes" id="UP001500191"/>
    </source>
</evidence>
<evidence type="ECO:0000256" key="2">
    <source>
        <dbReference type="PROSITE-ProRule" id="PRU00335"/>
    </source>
</evidence>
<dbReference type="InterPro" id="IPR009057">
    <property type="entry name" value="Homeodomain-like_sf"/>
</dbReference>
<dbReference type="PROSITE" id="PS50977">
    <property type="entry name" value="HTH_TETR_2"/>
    <property type="match status" value="1"/>
</dbReference>
<reference evidence="4 5" key="1">
    <citation type="journal article" date="2019" name="Int. J. Syst. Evol. Microbiol.">
        <title>The Global Catalogue of Microorganisms (GCM) 10K type strain sequencing project: providing services to taxonomists for standard genome sequencing and annotation.</title>
        <authorList>
            <consortium name="The Broad Institute Genomics Platform"/>
            <consortium name="The Broad Institute Genome Sequencing Center for Infectious Disease"/>
            <person name="Wu L."/>
            <person name="Ma J."/>
        </authorList>
    </citation>
    <scope>NUCLEOTIDE SEQUENCE [LARGE SCALE GENOMIC DNA]</scope>
    <source>
        <strain evidence="4 5">JCM 14368</strain>
    </source>
</reference>
<feature type="domain" description="HTH tetR-type" evidence="3">
    <location>
        <begin position="25"/>
        <end position="85"/>
    </location>
</feature>
<gene>
    <name evidence="4" type="ORF">GCM10008937_31980</name>
</gene>
<dbReference type="InterPro" id="IPR050109">
    <property type="entry name" value="HTH-type_TetR-like_transc_reg"/>
</dbReference>
<dbReference type="Proteomes" id="UP001500191">
    <property type="component" value="Unassembled WGS sequence"/>
</dbReference>
<dbReference type="PANTHER" id="PTHR30055:SF184">
    <property type="entry name" value="HTH-TYPE TRANSCRIPTIONAL REGULATOR ETHR"/>
    <property type="match status" value="1"/>
</dbReference>
<comment type="caution">
    <text evidence="4">The sequence shown here is derived from an EMBL/GenBank/DDBJ whole genome shotgun (WGS) entry which is preliminary data.</text>
</comment>
<proteinExistence type="predicted"/>
<evidence type="ECO:0000313" key="4">
    <source>
        <dbReference type="EMBL" id="GAA0522033.1"/>
    </source>
</evidence>
<keyword evidence="1 2" id="KW-0238">DNA-binding</keyword>
<name>A0ABN1CMH7_9DEIO</name>
<evidence type="ECO:0000256" key="1">
    <source>
        <dbReference type="ARBA" id="ARBA00023125"/>
    </source>
</evidence>
<feature type="DNA-binding region" description="H-T-H motif" evidence="2">
    <location>
        <begin position="48"/>
        <end position="67"/>
    </location>
</feature>
<dbReference type="SUPFAM" id="SSF46689">
    <property type="entry name" value="Homeodomain-like"/>
    <property type="match status" value="1"/>
</dbReference>
<dbReference type="PROSITE" id="PS01081">
    <property type="entry name" value="HTH_TETR_1"/>
    <property type="match status" value="1"/>
</dbReference>
<evidence type="ECO:0000259" key="3">
    <source>
        <dbReference type="PROSITE" id="PS50977"/>
    </source>
</evidence>
<accession>A0ABN1CMH7</accession>
<dbReference type="InterPro" id="IPR023772">
    <property type="entry name" value="DNA-bd_HTH_TetR-type_CS"/>
</dbReference>
<keyword evidence="5" id="KW-1185">Reference proteome</keyword>
<protein>
    <submittedName>
        <fullName evidence="4">TetR/AcrR family transcriptional regulator</fullName>
    </submittedName>
</protein>
<dbReference type="EMBL" id="BAAADB010000030">
    <property type="protein sequence ID" value="GAA0522033.1"/>
    <property type="molecule type" value="Genomic_DNA"/>
</dbReference>
<dbReference type="PRINTS" id="PR00455">
    <property type="entry name" value="HTHTETR"/>
</dbReference>
<organism evidence="4 5">
    <name type="scientific">Deinococcus depolymerans</name>
    <dbReference type="NCBI Taxonomy" id="392408"/>
    <lineage>
        <taxon>Bacteria</taxon>
        <taxon>Thermotogati</taxon>
        <taxon>Deinococcota</taxon>
        <taxon>Deinococci</taxon>
        <taxon>Deinococcales</taxon>
        <taxon>Deinococcaceae</taxon>
        <taxon>Deinococcus</taxon>
    </lineage>
</organism>
<dbReference type="Gene3D" id="1.10.357.10">
    <property type="entry name" value="Tetracycline Repressor, domain 2"/>
    <property type="match status" value="1"/>
</dbReference>
<dbReference type="InterPro" id="IPR001647">
    <property type="entry name" value="HTH_TetR"/>
</dbReference>